<comment type="cofactor">
    <cofactor evidence="1">
        <name>FAD</name>
        <dbReference type="ChEBI" id="CHEBI:57692"/>
    </cofactor>
</comment>
<comment type="similarity">
    <text evidence="2">Belongs to the flavin monoamine oxidase family.</text>
</comment>
<dbReference type="PRINTS" id="PR00757">
    <property type="entry name" value="AMINEOXDASEF"/>
</dbReference>
<reference evidence="6" key="1">
    <citation type="submission" date="2020-02" db="EMBL/GenBank/DDBJ databases">
        <authorList>
            <person name="Meier V. D."/>
        </authorList>
    </citation>
    <scope>NUCLEOTIDE SEQUENCE</scope>
    <source>
        <strain evidence="6">AVDCRST_MAG30</strain>
    </source>
</reference>
<evidence type="ECO:0000256" key="3">
    <source>
        <dbReference type="ARBA" id="ARBA00023002"/>
    </source>
</evidence>
<dbReference type="EC" id="1.4.3.4" evidence="6"/>
<dbReference type="Gene3D" id="3.50.50.60">
    <property type="entry name" value="FAD/NAD(P)-binding domain"/>
    <property type="match status" value="1"/>
</dbReference>
<dbReference type="InterPro" id="IPR001613">
    <property type="entry name" value="Flavin_amine_oxidase"/>
</dbReference>
<organism evidence="6">
    <name type="scientific">uncultured Solirubrobacteraceae bacterium</name>
    <dbReference type="NCBI Taxonomy" id="1162706"/>
    <lineage>
        <taxon>Bacteria</taxon>
        <taxon>Bacillati</taxon>
        <taxon>Actinomycetota</taxon>
        <taxon>Thermoleophilia</taxon>
        <taxon>Solirubrobacterales</taxon>
        <taxon>Solirubrobacteraceae</taxon>
        <taxon>environmental samples</taxon>
    </lineage>
</organism>
<protein>
    <submittedName>
        <fullName evidence="6">Amine oxidase [flavin-containing] A</fullName>
        <ecNumber evidence="6">1.4.3.4</ecNumber>
    </submittedName>
</protein>
<evidence type="ECO:0000256" key="1">
    <source>
        <dbReference type="ARBA" id="ARBA00001974"/>
    </source>
</evidence>
<dbReference type="GO" id="GO:0097621">
    <property type="term" value="F:monoamine oxidase activity"/>
    <property type="evidence" value="ECO:0007669"/>
    <property type="project" value="UniProtKB-EC"/>
</dbReference>
<feature type="binding site" evidence="4">
    <location>
        <position position="28"/>
    </location>
    <ligand>
        <name>FAD</name>
        <dbReference type="ChEBI" id="CHEBI:57692"/>
    </ligand>
</feature>
<accession>A0A6J4TZ68</accession>
<dbReference type="AlphaFoldDB" id="A0A6J4TZ68"/>
<proteinExistence type="inferred from homology"/>
<name>A0A6J4TZ68_9ACTN</name>
<feature type="binding site" evidence="4">
    <location>
        <position position="217"/>
    </location>
    <ligand>
        <name>FAD</name>
        <dbReference type="ChEBI" id="CHEBI:57692"/>
    </ligand>
</feature>
<feature type="binding site" evidence="4">
    <location>
        <position position="134"/>
    </location>
    <ligand>
        <name>substrate</name>
    </ligand>
</feature>
<evidence type="ECO:0000256" key="4">
    <source>
        <dbReference type="PIRSR" id="PIRSR601613-1"/>
    </source>
</evidence>
<evidence type="ECO:0000256" key="2">
    <source>
        <dbReference type="ARBA" id="ARBA00005995"/>
    </source>
</evidence>
<gene>
    <name evidence="6" type="ORF">AVDCRST_MAG30-4258</name>
</gene>
<dbReference type="InterPro" id="IPR002937">
    <property type="entry name" value="Amino_oxidase"/>
</dbReference>
<evidence type="ECO:0000259" key="5">
    <source>
        <dbReference type="Pfam" id="PF01593"/>
    </source>
</evidence>
<dbReference type="InterPro" id="IPR050703">
    <property type="entry name" value="Flavin_MAO"/>
</dbReference>
<dbReference type="PANTHER" id="PTHR43563:SF1">
    <property type="entry name" value="AMINE OXIDASE [FLAVIN-CONTAINING] B"/>
    <property type="match status" value="1"/>
</dbReference>
<dbReference type="Pfam" id="PF01593">
    <property type="entry name" value="Amino_oxidase"/>
    <property type="match status" value="1"/>
</dbReference>
<evidence type="ECO:0000313" key="6">
    <source>
        <dbReference type="EMBL" id="CAA9536248.1"/>
    </source>
</evidence>
<feature type="non-terminal residue" evidence="6">
    <location>
        <position position="1"/>
    </location>
</feature>
<dbReference type="SUPFAM" id="SSF54373">
    <property type="entry name" value="FAD-linked reductases, C-terminal domain"/>
    <property type="match status" value="1"/>
</dbReference>
<dbReference type="EMBL" id="CADCVS010000557">
    <property type="protein sequence ID" value="CAA9536248.1"/>
    <property type="molecule type" value="Genomic_DNA"/>
</dbReference>
<dbReference type="SUPFAM" id="SSF51905">
    <property type="entry name" value="FAD/NAD(P)-binding domain"/>
    <property type="match status" value="1"/>
</dbReference>
<feature type="domain" description="Amine oxidase" evidence="5">
    <location>
        <begin position="4"/>
        <end position="241"/>
    </location>
</feature>
<sequence>RFVGGSQRIALALAAELGEDVVRLGAPVRALAHRDDGVTARADRGVEVRARRAVVAIPPALAGRIAYDPPLPALRDQLTQRMPMGAVIKCHAVYPEPFWRADGLTGQAGSDTGPAKVIFDNSPPDGSPGVLLAFLEGRFARELGTWAAEDRRAAVLATLVRMFGPRAGEPEAFHEQAWAQEEYTRGCYGAYLPPGVWTSFGRALRPPIGPLHWAGAEYATVWNGYMDGAVRSGEAVAAAILQG</sequence>
<dbReference type="InterPro" id="IPR036188">
    <property type="entry name" value="FAD/NAD-bd_sf"/>
</dbReference>
<keyword evidence="3 6" id="KW-0560">Oxidoreductase</keyword>
<dbReference type="PANTHER" id="PTHR43563">
    <property type="entry name" value="AMINE OXIDASE"/>
    <property type="match status" value="1"/>
</dbReference>